<comment type="caution">
    <text evidence="2">The sequence shown here is derived from an EMBL/GenBank/DDBJ whole genome shotgun (WGS) entry which is preliminary data.</text>
</comment>
<accession>A0ABR2ZNB6</accession>
<dbReference type="EMBL" id="JBBXMP010000105">
    <property type="protein sequence ID" value="KAL0062424.1"/>
    <property type="molecule type" value="Genomic_DNA"/>
</dbReference>
<sequence>MSKPISVPIARSVFELDGGRGAHLDAGGLSEDIDAEGEEGRVGVIWYSPIQLHADLTAAIPLKWTDDSPPKNGLDNLEDHETHNEQVVVNAEVRQNLPRQLAQPRQSHTTASQQRWANKTDERLHWRGTNTGMFAGGDMEWDLGQRFRGVDFLGENSKMENDSVIGSFPAPFTFPYELDVIDPRTTNGDVGTINRTFYNSAHMDVFFSGSPISCSSPEGVCEELLKRYT</sequence>
<reference evidence="2 3" key="1">
    <citation type="submission" date="2024-05" db="EMBL/GenBank/DDBJ databases">
        <title>A draft genome resource for the thread blight pathogen Marasmius tenuissimus strain MS-2.</title>
        <authorList>
            <person name="Yulfo-Soto G.E."/>
            <person name="Baruah I.K."/>
            <person name="Amoako-Attah I."/>
            <person name="Bukari Y."/>
            <person name="Meinhardt L.W."/>
            <person name="Bailey B.A."/>
            <person name="Cohen S.P."/>
        </authorList>
    </citation>
    <scope>NUCLEOTIDE SEQUENCE [LARGE SCALE GENOMIC DNA]</scope>
    <source>
        <strain evidence="2 3">MS-2</strain>
    </source>
</reference>
<feature type="compositionally biased region" description="Polar residues" evidence="1">
    <location>
        <begin position="103"/>
        <end position="117"/>
    </location>
</feature>
<name>A0ABR2ZNB6_9AGAR</name>
<evidence type="ECO:0000313" key="3">
    <source>
        <dbReference type="Proteomes" id="UP001437256"/>
    </source>
</evidence>
<proteinExistence type="predicted"/>
<feature type="region of interest" description="Disordered" evidence="1">
    <location>
        <begin position="98"/>
        <end position="119"/>
    </location>
</feature>
<evidence type="ECO:0000256" key="1">
    <source>
        <dbReference type="SAM" id="MobiDB-lite"/>
    </source>
</evidence>
<keyword evidence="3" id="KW-1185">Reference proteome</keyword>
<dbReference type="Proteomes" id="UP001437256">
    <property type="component" value="Unassembled WGS sequence"/>
</dbReference>
<organism evidence="2 3">
    <name type="scientific">Marasmius tenuissimus</name>
    <dbReference type="NCBI Taxonomy" id="585030"/>
    <lineage>
        <taxon>Eukaryota</taxon>
        <taxon>Fungi</taxon>
        <taxon>Dikarya</taxon>
        <taxon>Basidiomycota</taxon>
        <taxon>Agaricomycotina</taxon>
        <taxon>Agaricomycetes</taxon>
        <taxon>Agaricomycetidae</taxon>
        <taxon>Agaricales</taxon>
        <taxon>Marasmiineae</taxon>
        <taxon>Marasmiaceae</taxon>
        <taxon>Marasmius</taxon>
    </lineage>
</organism>
<protein>
    <submittedName>
        <fullName evidence="2">Uncharacterized protein</fullName>
    </submittedName>
</protein>
<evidence type="ECO:0000313" key="2">
    <source>
        <dbReference type="EMBL" id="KAL0062424.1"/>
    </source>
</evidence>
<gene>
    <name evidence="2" type="ORF">AAF712_010703</name>
</gene>